<dbReference type="EMBL" id="CABVPL010000103">
    <property type="protein sequence ID" value="VWC30422.1"/>
    <property type="molecule type" value="Genomic_DNA"/>
</dbReference>
<dbReference type="AlphaFoldDB" id="A0A6P2R6P0"/>
<evidence type="ECO:0000313" key="2">
    <source>
        <dbReference type="Proteomes" id="UP000494222"/>
    </source>
</evidence>
<protein>
    <submittedName>
        <fullName evidence="1">Uncharacterized protein</fullName>
    </submittedName>
</protein>
<accession>A0A6P2R6P0</accession>
<evidence type="ECO:0000313" key="1">
    <source>
        <dbReference type="EMBL" id="VWC30422.1"/>
    </source>
</evidence>
<reference evidence="1 2" key="1">
    <citation type="submission" date="2019-09" db="EMBL/GenBank/DDBJ databases">
        <authorList>
            <person name="Depoorter E."/>
        </authorList>
    </citation>
    <scope>NUCLEOTIDE SEQUENCE [LARGE SCALE GENOMIC DNA]</scope>
    <source>
        <strain evidence="1">LMG 24064</strain>
    </source>
</reference>
<proteinExistence type="predicted"/>
<organism evidence="1 2">
    <name type="scientific">Burkholderia latens</name>
    <dbReference type="NCBI Taxonomy" id="488446"/>
    <lineage>
        <taxon>Bacteria</taxon>
        <taxon>Pseudomonadati</taxon>
        <taxon>Pseudomonadota</taxon>
        <taxon>Betaproteobacteria</taxon>
        <taxon>Burkholderiales</taxon>
        <taxon>Burkholderiaceae</taxon>
        <taxon>Burkholderia</taxon>
        <taxon>Burkholderia cepacia complex</taxon>
    </lineage>
</organism>
<sequence>MTPPLMSMWMESVDTQFTCRAALARTVAPHSLFE</sequence>
<dbReference type="Proteomes" id="UP000494222">
    <property type="component" value="Unassembled WGS sequence"/>
</dbReference>
<gene>
    <name evidence="1" type="ORF">BLA24064_06311</name>
</gene>
<name>A0A6P2R6P0_9BURK</name>